<accession>A0A559TH56</accession>
<organism evidence="2 3">
    <name type="scientific">Rhizobium mongolense USDA 1844</name>
    <dbReference type="NCBI Taxonomy" id="1079460"/>
    <lineage>
        <taxon>Bacteria</taxon>
        <taxon>Pseudomonadati</taxon>
        <taxon>Pseudomonadota</taxon>
        <taxon>Alphaproteobacteria</taxon>
        <taxon>Hyphomicrobiales</taxon>
        <taxon>Rhizobiaceae</taxon>
        <taxon>Rhizobium/Agrobacterium group</taxon>
        <taxon>Rhizobium</taxon>
    </lineage>
</organism>
<dbReference type="Pfam" id="PF08975">
    <property type="entry name" value="2H-phosphodiest"/>
    <property type="match status" value="1"/>
</dbReference>
<gene>
    <name evidence="2" type="ORF">BCL32_2230</name>
</gene>
<proteinExistence type="predicted"/>
<evidence type="ECO:0000259" key="1">
    <source>
        <dbReference type="Pfam" id="PF08975"/>
    </source>
</evidence>
<dbReference type="Gene3D" id="3.90.1140.10">
    <property type="entry name" value="Cyclic phosphodiesterase"/>
    <property type="match status" value="1"/>
</dbReference>
<dbReference type="EMBL" id="VISO01000002">
    <property type="protein sequence ID" value="TVZ73937.1"/>
    <property type="molecule type" value="Genomic_DNA"/>
</dbReference>
<dbReference type="InterPro" id="IPR009097">
    <property type="entry name" value="Cyclic_Pdiesterase"/>
</dbReference>
<dbReference type="SUPFAM" id="SSF55144">
    <property type="entry name" value="LigT-like"/>
    <property type="match status" value="1"/>
</dbReference>
<dbReference type="InterPro" id="IPR015069">
    <property type="entry name" value="2H-PEstase_DUF1868"/>
</dbReference>
<protein>
    <recommendedName>
        <fullName evidence="1">DUF1868 domain-containing protein</fullName>
    </recommendedName>
</protein>
<feature type="domain" description="DUF1868" evidence="1">
    <location>
        <begin position="68"/>
        <end position="181"/>
    </location>
</feature>
<reference evidence="2 3" key="1">
    <citation type="submission" date="2019-06" db="EMBL/GenBank/DDBJ databases">
        <title>Pac Bio to generate improved reference genome sequences for organisms with transposon mutant libraries (support for FEBA project).</title>
        <authorList>
            <person name="Blow M."/>
        </authorList>
    </citation>
    <scope>NUCLEOTIDE SEQUENCE [LARGE SCALE GENOMIC DNA]</scope>
    <source>
        <strain evidence="2 3">USDA 1844</strain>
    </source>
</reference>
<dbReference type="AlphaFoldDB" id="A0A559TH56"/>
<evidence type="ECO:0000313" key="2">
    <source>
        <dbReference type="EMBL" id="TVZ73937.1"/>
    </source>
</evidence>
<dbReference type="Proteomes" id="UP000319824">
    <property type="component" value="Unassembled WGS sequence"/>
</dbReference>
<name>A0A559TH56_9HYPH</name>
<sequence length="279" mass="31762">MERPLWVKVFRGPLKTAWRVTSPSSNSHKAADISRSADMEMDTSSFSPELLHCSKAHNPSPPGGLGRRYDRSGNFLQEPGNTVVCHLVEGSETEKAVIAARAKYLAMPEASQFAFTPISSLHMTLFQGIIEYRRRLPFWPVGVDLDTPIEVTTELFLKRLKSFTGYRPFRVHVTKAEPRGMVVEGLTADDRNAMKGWRDALADIFGYRHPDHDTYEFHITFSYVIERLDETALPHWQQMLGEVVGELSERAAILELRPPAFCAFNDMTHFEELRVFNFS</sequence>
<evidence type="ECO:0000313" key="3">
    <source>
        <dbReference type="Proteomes" id="UP000319824"/>
    </source>
</evidence>
<comment type="caution">
    <text evidence="2">The sequence shown here is derived from an EMBL/GenBank/DDBJ whole genome shotgun (WGS) entry which is preliminary data.</text>
</comment>